<evidence type="ECO:0000259" key="7">
    <source>
        <dbReference type="PROSITE" id="PS50885"/>
    </source>
</evidence>
<dbReference type="PANTHER" id="PTHR43531:SF11">
    <property type="entry name" value="METHYL-ACCEPTING CHEMOTAXIS PROTEIN 3"/>
    <property type="match status" value="1"/>
</dbReference>
<keyword evidence="5" id="KW-0812">Transmembrane</keyword>
<reference evidence="8" key="1">
    <citation type="submission" date="2022-05" db="EMBL/GenBank/DDBJ databases">
        <title>Draft genome sequence of Clostridium tertium strain CP3 isolated from Peru.</title>
        <authorList>
            <person name="Hurtado R."/>
            <person name="Lima L."/>
            <person name="Sousa T."/>
            <person name="Jaiswal A.K."/>
            <person name="Tiwari S."/>
            <person name="Maturrano L."/>
            <person name="Brenig B."/>
            <person name="Azevedo V."/>
        </authorList>
    </citation>
    <scope>NUCLEOTIDE SEQUENCE</scope>
    <source>
        <strain evidence="8">CP3</strain>
    </source>
</reference>
<accession>A0A9X3XR26</accession>
<keyword evidence="9" id="KW-1185">Reference proteome</keyword>
<keyword evidence="4" id="KW-0175">Coiled coil</keyword>
<keyword evidence="5" id="KW-0472">Membrane</keyword>
<dbReference type="SUPFAM" id="SSF58104">
    <property type="entry name" value="Methyl-accepting chemotaxis protein (MCP) signaling domain"/>
    <property type="match status" value="1"/>
</dbReference>
<dbReference type="GO" id="GO:0005886">
    <property type="term" value="C:plasma membrane"/>
    <property type="evidence" value="ECO:0007669"/>
    <property type="project" value="TreeGrafter"/>
</dbReference>
<dbReference type="Pfam" id="PF12729">
    <property type="entry name" value="4HB_MCP_1"/>
    <property type="match status" value="1"/>
</dbReference>
<evidence type="ECO:0000256" key="5">
    <source>
        <dbReference type="SAM" id="Phobius"/>
    </source>
</evidence>
<feature type="transmembrane region" description="Helical" evidence="5">
    <location>
        <begin position="189"/>
        <end position="208"/>
    </location>
</feature>
<comment type="similarity">
    <text evidence="2">Belongs to the methyl-accepting chemotaxis (MCP) protein family.</text>
</comment>
<sequence>MLKRLKISHKVVLGFTFMLIMMSVIWFIGYTNMTKIKDNLKVIAEDDFKGANDLLLINNNLLEIKADILMLLDVSNKEEIILTENEINKNNEEIKNLVKDYKTTITLEEDKDNFEKFEKYLSEYEAKRENVINLVKNNDYDIAKDVIIEVNSIREQMELILKKSISIKNKLVEEDYYESMNTYNSSNRLLITIIIINLVIAILLIWIITNTLVKQLKKILLLSNELSKGNLNYSIESNKNDEIGTAIKSLNSSKEAIRELVYEINEESKNITSSSEELSTVTEEAMAKIMNINEAAEQISQGIEQLSSTTEEINASTQEITITAEELYNKAKKSDISVKEIKSRAMQVKEKGLKSVDNAKSIYNDKLSSITEAMRAGEVVKEIKVMAEAIANITEQTNLLALNASIEAARAGEQGRGFAVVADEVRKLAEESALTVSKIQSIIVQVQNAFTNIATNANDILDFIEYNVYPDYELLIDTAENYEKDTYLISNMASDIAEATKFMLENLNQVSNAIETVSATAEESSATSQEIVININDSTSAIDEVTKLAQNQSELAEVLNVMIQKFKI</sequence>
<feature type="domain" description="HAMP" evidence="7">
    <location>
        <begin position="210"/>
        <end position="262"/>
    </location>
</feature>
<dbReference type="Gene3D" id="1.10.287.950">
    <property type="entry name" value="Methyl-accepting chemotaxis protein"/>
    <property type="match status" value="1"/>
</dbReference>
<dbReference type="EMBL" id="JAMRYU010000016">
    <property type="protein sequence ID" value="MDC4241487.1"/>
    <property type="molecule type" value="Genomic_DNA"/>
</dbReference>
<dbReference type="PROSITE" id="PS50885">
    <property type="entry name" value="HAMP"/>
    <property type="match status" value="1"/>
</dbReference>
<organism evidence="8 9">
    <name type="scientific">Clostridium tertium</name>
    <dbReference type="NCBI Taxonomy" id="1559"/>
    <lineage>
        <taxon>Bacteria</taxon>
        <taxon>Bacillati</taxon>
        <taxon>Bacillota</taxon>
        <taxon>Clostridia</taxon>
        <taxon>Eubacteriales</taxon>
        <taxon>Clostridiaceae</taxon>
        <taxon>Clostridium</taxon>
    </lineage>
</organism>
<dbReference type="Pfam" id="PF00672">
    <property type="entry name" value="HAMP"/>
    <property type="match status" value="1"/>
</dbReference>
<dbReference type="PANTHER" id="PTHR43531">
    <property type="entry name" value="PROTEIN ICFG"/>
    <property type="match status" value="1"/>
</dbReference>
<dbReference type="InterPro" id="IPR004089">
    <property type="entry name" value="MCPsignal_dom"/>
</dbReference>
<evidence type="ECO:0000313" key="8">
    <source>
        <dbReference type="EMBL" id="MDC4241487.1"/>
    </source>
</evidence>
<dbReference type="CDD" id="cd06225">
    <property type="entry name" value="HAMP"/>
    <property type="match status" value="1"/>
</dbReference>
<dbReference type="RefSeq" id="WP_008676356.1">
    <property type="nucleotide sequence ID" value="NZ_CABKOG010000002.1"/>
</dbReference>
<keyword evidence="1" id="KW-0145">Chemotaxis</keyword>
<evidence type="ECO:0000259" key="6">
    <source>
        <dbReference type="PROSITE" id="PS50111"/>
    </source>
</evidence>
<feature type="coiled-coil region" evidence="4">
    <location>
        <begin position="80"/>
        <end position="127"/>
    </location>
</feature>
<dbReference type="Proteomes" id="UP001141183">
    <property type="component" value="Unassembled WGS sequence"/>
</dbReference>
<name>A0A9X3XR26_9CLOT</name>
<proteinExistence type="inferred from homology"/>
<evidence type="ECO:0000256" key="1">
    <source>
        <dbReference type="ARBA" id="ARBA00022500"/>
    </source>
</evidence>
<gene>
    <name evidence="8" type="ORF">NE398_15220</name>
</gene>
<dbReference type="InterPro" id="IPR051310">
    <property type="entry name" value="MCP_chemotaxis"/>
</dbReference>
<evidence type="ECO:0000256" key="4">
    <source>
        <dbReference type="SAM" id="Coils"/>
    </source>
</evidence>
<feature type="domain" description="Methyl-accepting transducer" evidence="6">
    <location>
        <begin position="274"/>
        <end position="532"/>
    </location>
</feature>
<comment type="caution">
    <text evidence="8">The sequence shown here is derived from an EMBL/GenBank/DDBJ whole genome shotgun (WGS) entry which is preliminary data.</text>
</comment>
<dbReference type="GO" id="GO:0004888">
    <property type="term" value="F:transmembrane signaling receptor activity"/>
    <property type="evidence" value="ECO:0007669"/>
    <property type="project" value="TreeGrafter"/>
</dbReference>
<dbReference type="PROSITE" id="PS50111">
    <property type="entry name" value="CHEMOTAXIS_TRANSDUC_2"/>
    <property type="match status" value="1"/>
</dbReference>
<dbReference type="InterPro" id="IPR003660">
    <property type="entry name" value="HAMP_dom"/>
</dbReference>
<keyword evidence="5" id="KW-1133">Transmembrane helix</keyword>
<protein>
    <submittedName>
        <fullName evidence="8">Methyl-accepting chemotaxis protein</fullName>
    </submittedName>
</protein>
<dbReference type="AlphaFoldDB" id="A0A9X3XR26"/>
<evidence type="ECO:0000313" key="9">
    <source>
        <dbReference type="Proteomes" id="UP001141183"/>
    </source>
</evidence>
<keyword evidence="3" id="KW-0807">Transducer</keyword>
<dbReference type="InterPro" id="IPR024478">
    <property type="entry name" value="HlyB_4HB_MCP"/>
</dbReference>
<dbReference type="SMART" id="SM00283">
    <property type="entry name" value="MA"/>
    <property type="match status" value="1"/>
</dbReference>
<dbReference type="Pfam" id="PF00015">
    <property type="entry name" value="MCPsignal"/>
    <property type="match status" value="1"/>
</dbReference>
<evidence type="ECO:0000256" key="2">
    <source>
        <dbReference type="ARBA" id="ARBA00029447"/>
    </source>
</evidence>
<dbReference type="GO" id="GO:0006935">
    <property type="term" value="P:chemotaxis"/>
    <property type="evidence" value="ECO:0007669"/>
    <property type="project" value="UniProtKB-KW"/>
</dbReference>
<dbReference type="GO" id="GO:0007165">
    <property type="term" value="P:signal transduction"/>
    <property type="evidence" value="ECO:0007669"/>
    <property type="project" value="UniProtKB-KW"/>
</dbReference>
<feature type="transmembrane region" description="Helical" evidence="5">
    <location>
        <begin position="12"/>
        <end position="31"/>
    </location>
</feature>
<evidence type="ECO:0000256" key="3">
    <source>
        <dbReference type="PROSITE-ProRule" id="PRU00284"/>
    </source>
</evidence>